<proteinExistence type="predicted"/>
<sequence>MTAPTHITERNGSSRMLLVDDIRPYPEQIRFTLNRLNGTSFWAWSLWRAPEGADLLESLPASDEYIHCAGTADALTIEVRKTDAAGTAQQYVVGKPGAGVDAGPAAVIRWDDGRHSTTVRPNEVFTADEAAEVFTAYRLQGAVPDGYALRALDLA</sequence>
<accession>A0ABM8FVW8</accession>
<evidence type="ECO:0000313" key="2">
    <source>
        <dbReference type="Proteomes" id="UP001321543"/>
    </source>
</evidence>
<keyword evidence="2" id="KW-1185">Reference proteome</keyword>
<reference evidence="2" key="1">
    <citation type="journal article" date="2019" name="Int. J. Syst. Evol. Microbiol.">
        <title>The Global Catalogue of Microorganisms (GCM) 10K type strain sequencing project: providing services to taxonomists for standard genome sequencing and annotation.</title>
        <authorList>
            <consortium name="The Broad Institute Genomics Platform"/>
            <consortium name="The Broad Institute Genome Sequencing Center for Infectious Disease"/>
            <person name="Wu L."/>
            <person name="Ma J."/>
        </authorList>
    </citation>
    <scope>NUCLEOTIDE SEQUENCE [LARGE SCALE GENOMIC DNA]</scope>
    <source>
        <strain evidence="2">NBRC 106310</strain>
    </source>
</reference>
<protein>
    <submittedName>
        <fullName evidence="1">Uncharacterized protein</fullName>
    </submittedName>
</protein>
<name>A0ABM8FVW8_9MICO</name>
<dbReference type="RefSeq" id="WP_286300282.1">
    <property type="nucleotide sequence ID" value="NZ_AP027728.1"/>
</dbReference>
<evidence type="ECO:0000313" key="1">
    <source>
        <dbReference type="EMBL" id="BDZ39857.1"/>
    </source>
</evidence>
<dbReference type="EMBL" id="AP027728">
    <property type="protein sequence ID" value="BDZ39857.1"/>
    <property type="molecule type" value="Genomic_DNA"/>
</dbReference>
<dbReference type="Proteomes" id="UP001321543">
    <property type="component" value="Chromosome"/>
</dbReference>
<gene>
    <name evidence="1" type="ORF">GCM10025863_24710</name>
</gene>
<organism evidence="1 2">
    <name type="scientific">Microbacterium suwonense</name>
    <dbReference type="NCBI Taxonomy" id="683047"/>
    <lineage>
        <taxon>Bacteria</taxon>
        <taxon>Bacillati</taxon>
        <taxon>Actinomycetota</taxon>
        <taxon>Actinomycetes</taxon>
        <taxon>Micrococcales</taxon>
        <taxon>Microbacteriaceae</taxon>
        <taxon>Microbacterium</taxon>
    </lineage>
</organism>